<proteinExistence type="predicted"/>
<name>A0ABY5RXF3_9HYPH</name>
<organism evidence="1 2">
    <name type="scientific">Microvirga terrae</name>
    <dbReference type="NCBI Taxonomy" id="2740529"/>
    <lineage>
        <taxon>Bacteria</taxon>
        <taxon>Pseudomonadati</taxon>
        <taxon>Pseudomonadota</taxon>
        <taxon>Alphaproteobacteria</taxon>
        <taxon>Hyphomicrobiales</taxon>
        <taxon>Methylobacteriaceae</taxon>
        <taxon>Microvirga</taxon>
    </lineage>
</organism>
<dbReference type="SUPFAM" id="SSF46955">
    <property type="entry name" value="Putative DNA-binding domain"/>
    <property type="match status" value="1"/>
</dbReference>
<dbReference type="Proteomes" id="UP001017257">
    <property type="component" value="Chromosome"/>
</dbReference>
<dbReference type="EMBL" id="CP102845">
    <property type="protein sequence ID" value="UVF21946.1"/>
    <property type="molecule type" value="Genomic_DNA"/>
</dbReference>
<dbReference type="InterPro" id="IPR009061">
    <property type="entry name" value="DNA-bd_dom_put_sf"/>
</dbReference>
<reference evidence="1" key="1">
    <citation type="submission" date="2022-08" db="EMBL/GenBank/DDBJ databases">
        <title>Microvirga terrae sp. nov., isolated from soil.</title>
        <authorList>
            <person name="Kim K.H."/>
            <person name="Seo Y.L."/>
            <person name="Kim J.M."/>
            <person name="Lee J.K."/>
            <person name="Han D.M."/>
            <person name="Jeon C.O."/>
        </authorList>
    </citation>
    <scope>NUCLEOTIDE SEQUENCE</scope>
    <source>
        <strain evidence="1">R24</strain>
    </source>
</reference>
<evidence type="ECO:0000313" key="2">
    <source>
        <dbReference type="Proteomes" id="UP001017257"/>
    </source>
</evidence>
<gene>
    <name evidence="1" type="ORF">HPT29_009695</name>
</gene>
<keyword evidence="2" id="KW-1185">Reference proteome</keyword>
<accession>A0ABY5RXF3</accession>
<evidence type="ECO:0000313" key="1">
    <source>
        <dbReference type="EMBL" id="UVF21946.1"/>
    </source>
</evidence>
<dbReference type="RefSeq" id="WP_173947514.1">
    <property type="nucleotide sequence ID" value="NZ_CP102845.1"/>
</dbReference>
<protein>
    <submittedName>
        <fullName evidence="1">Helix-turn-helix domain-containing protein</fullName>
    </submittedName>
</protein>
<sequence>MTPAEVSQHFGGAVSTRTLANWRSMSQGPAYVKVGGRVLYPAASIAEWEQKRTVGGTGQYRA</sequence>